<dbReference type="EC" id="3.4.24.-" evidence="2"/>
<dbReference type="EMBL" id="CP012523">
    <property type="protein sequence ID" value="ALC39804.1"/>
    <property type="molecule type" value="Genomic_DNA"/>
</dbReference>
<dbReference type="InterPro" id="IPR024079">
    <property type="entry name" value="MetalloPept_cat_dom_sf"/>
</dbReference>
<dbReference type="GO" id="GO:0006508">
    <property type="term" value="P:proteolysis"/>
    <property type="evidence" value="ECO:0007669"/>
    <property type="project" value="UniProtKB-KW"/>
</dbReference>
<dbReference type="PROSITE" id="PS51864">
    <property type="entry name" value="ASTACIN"/>
    <property type="match status" value="1"/>
</dbReference>
<feature type="binding site" evidence="1">
    <location>
        <position position="143"/>
    </location>
    <ligand>
        <name>Zn(2+)</name>
        <dbReference type="ChEBI" id="CHEBI:29105"/>
        <note>catalytic</note>
    </ligand>
</feature>
<keyword evidence="1 2" id="KW-0378">Hydrolase</keyword>
<keyword evidence="5" id="KW-1185">Reference proteome</keyword>
<gene>
    <name evidence="4" type="ORF">Dbus_chr2Lg1889</name>
</gene>
<name>A0A0M4E2H3_DROBS</name>
<dbReference type="STRING" id="30019.A0A0M4E2H3"/>
<dbReference type="InterPro" id="IPR034035">
    <property type="entry name" value="Astacin-like_dom"/>
</dbReference>
<feature type="binding site" evidence="1">
    <location>
        <position position="139"/>
    </location>
    <ligand>
        <name>Zn(2+)</name>
        <dbReference type="ChEBI" id="CHEBI:29105"/>
        <note>catalytic</note>
    </ligand>
</feature>
<dbReference type="SMART" id="SM00235">
    <property type="entry name" value="ZnMc"/>
    <property type="match status" value="1"/>
</dbReference>
<dbReference type="PRINTS" id="PR00480">
    <property type="entry name" value="ASTACIN"/>
</dbReference>
<comment type="cofactor">
    <cofactor evidence="1 2">
        <name>Zn(2+)</name>
        <dbReference type="ChEBI" id="CHEBI:29105"/>
    </cofactor>
    <text evidence="1 2">Binds 1 zinc ion per subunit.</text>
</comment>
<dbReference type="PANTHER" id="PTHR10127">
    <property type="entry name" value="DISCOIDIN, CUB, EGF, LAMININ , AND ZINC METALLOPROTEASE DOMAIN CONTAINING"/>
    <property type="match status" value="1"/>
</dbReference>
<keyword evidence="2" id="KW-0732">Signal</keyword>
<dbReference type="InterPro" id="IPR001506">
    <property type="entry name" value="Peptidase_M12A"/>
</dbReference>
<comment type="caution">
    <text evidence="1">Lacks conserved residue(s) required for the propagation of feature annotation.</text>
</comment>
<feature type="signal peptide" evidence="2">
    <location>
        <begin position="1"/>
        <end position="17"/>
    </location>
</feature>
<dbReference type="Pfam" id="PF01400">
    <property type="entry name" value="Astacin"/>
    <property type="match status" value="1"/>
</dbReference>
<evidence type="ECO:0000313" key="4">
    <source>
        <dbReference type="EMBL" id="ALC39804.1"/>
    </source>
</evidence>
<sequence>MWRAVIYCLALTPLALAMEETDPELAGGYFQGDMLLTVHQRTNSDKPIDLWPHNTVYFRLSDDIEHDQLDYIYKAMTIIEDNSCIHFQEASASQPYYVNISTDQSFCYSSVGFIGDVQQLNLESSPLGTRCFRLGTVLHEMLHTLGFNHEHSAHNRDEFIELINENIQPDATDNFEKAPKGKEHKYSDVYDYNSVMHYRHTAFGKFADAITIVPVQPGADDMGQREKMSAIDILKLNALYGCPLDEISSESKL</sequence>
<dbReference type="Gene3D" id="3.40.390.10">
    <property type="entry name" value="Collagenase (Catalytic Domain)"/>
    <property type="match status" value="1"/>
</dbReference>
<protein>
    <recommendedName>
        <fullName evidence="2">Metalloendopeptidase</fullName>
        <ecNumber evidence="2">3.4.24.-</ecNumber>
    </recommendedName>
</protein>
<evidence type="ECO:0000259" key="3">
    <source>
        <dbReference type="PROSITE" id="PS51864"/>
    </source>
</evidence>
<feature type="domain" description="Peptidase M12A" evidence="3">
    <location>
        <begin position="40"/>
        <end position="243"/>
    </location>
</feature>
<dbReference type="OrthoDB" id="291007at2759"/>
<dbReference type="GO" id="GO:0008270">
    <property type="term" value="F:zinc ion binding"/>
    <property type="evidence" value="ECO:0007669"/>
    <property type="project" value="UniProtKB-UniRule"/>
</dbReference>
<keyword evidence="1 2" id="KW-0479">Metal-binding</keyword>
<organism evidence="4 5">
    <name type="scientific">Drosophila busckii</name>
    <name type="common">Fruit fly</name>
    <dbReference type="NCBI Taxonomy" id="30019"/>
    <lineage>
        <taxon>Eukaryota</taxon>
        <taxon>Metazoa</taxon>
        <taxon>Ecdysozoa</taxon>
        <taxon>Arthropoda</taxon>
        <taxon>Hexapoda</taxon>
        <taxon>Insecta</taxon>
        <taxon>Pterygota</taxon>
        <taxon>Neoptera</taxon>
        <taxon>Endopterygota</taxon>
        <taxon>Diptera</taxon>
        <taxon>Brachycera</taxon>
        <taxon>Muscomorpha</taxon>
        <taxon>Ephydroidea</taxon>
        <taxon>Drosophilidae</taxon>
        <taxon>Drosophila</taxon>
    </lineage>
</organism>
<proteinExistence type="predicted"/>
<dbReference type="OMA" id="FRTIESI"/>
<dbReference type="InterPro" id="IPR006026">
    <property type="entry name" value="Peptidase_Metallo"/>
</dbReference>
<feature type="chain" id="PRO_5005732041" description="Metalloendopeptidase" evidence="2">
    <location>
        <begin position="18"/>
        <end position="253"/>
    </location>
</feature>
<keyword evidence="1 2" id="KW-0645">Protease</keyword>
<feature type="binding site" evidence="1">
    <location>
        <position position="149"/>
    </location>
    <ligand>
        <name>Zn(2+)</name>
        <dbReference type="ChEBI" id="CHEBI:29105"/>
        <note>catalytic</note>
    </ligand>
</feature>
<dbReference type="SUPFAM" id="SSF55486">
    <property type="entry name" value="Metalloproteases ('zincins'), catalytic domain"/>
    <property type="match status" value="1"/>
</dbReference>
<reference evidence="4 5" key="1">
    <citation type="submission" date="2015-08" db="EMBL/GenBank/DDBJ databases">
        <title>Ancestral chromatin configuration constrains chromatin evolution on differentiating sex chromosomes in Drosophila.</title>
        <authorList>
            <person name="Zhou Q."/>
            <person name="Bachtrog D."/>
        </authorList>
    </citation>
    <scope>NUCLEOTIDE SEQUENCE [LARGE SCALE GENOMIC DNA]</scope>
    <source>
        <tissue evidence="4">Whole larvae</tissue>
    </source>
</reference>
<evidence type="ECO:0000313" key="5">
    <source>
        <dbReference type="Proteomes" id="UP000494163"/>
    </source>
</evidence>
<dbReference type="CDD" id="cd04280">
    <property type="entry name" value="ZnMc_astacin_like"/>
    <property type="match status" value="1"/>
</dbReference>
<feature type="active site" evidence="1">
    <location>
        <position position="140"/>
    </location>
</feature>
<keyword evidence="1 2" id="KW-0862">Zinc</keyword>
<evidence type="ECO:0000256" key="1">
    <source>
        <dbReference type="PROSITE-ProRule" id="PRU01211"/>
    </source>
</evidence>
<evidence type="ECO:0000256" key="2">
    <source>
        <dbReference type="RuleBase" id="RU361183"/>
    </source>
</evidence>
<dbReference type="SMR" id="A0A0M4E2H3"/>
<dbReference type="GO" id="GO:0004222">
    <property type="term" value="F:metalloendopeptidase activity"/>
    <property type="evidence" value="ECO:0007669"/>
    <property type="project" value="UniProtKB-UniRule"/>
</dbReference>
<dbReference type="PANTHER" id="PTHR10127:SF814">
    <property type="entry name" value="MEPRIN A SUBUNIT BETA"/>
    <property type="match status" value="1"/>
</dbReference>
<accession>A0A0M4E2H3</accession>
<dbReference type="Proteomes" id="UP000494163">
    <property type="component" value="Chromosome 2L"/>
</dbReference>
<dbReference type="AlphaFoldDB" id="A0A0M4E2H3"/>
<keyword evidence="1 2" id="KW-0482">Metalloprotease</keyword>